<feature type="domain" description="NADP-dependent oxidoreductase" evidence="8">
    <location>
        <begin position="17"/>
        <end position="260"/>
    </location>
</feature>
<comment type="similarity">
    <text evidence="1">Belongs to the aldo/keto reductase family.</text>
</comment>
<keyword evidence="3" id="KW-0560">Oxidoreductase</keyword>
<proteinExistence type="inferred from homology"/>
<evidence type="ECO:0000256" key="5">
    <source>
        <dbReference type="PIRSR" id="PIRSR000097-1"/>
    </source>
</evidence>
<comment type="catalytic activity">
    <reaction evidence="4">
        <text>hydroxyacetone + NADP(+) = methylglyoxal + NADPH + H(+)</text>
        <dbReference type="Rhea" id="RHEA:27986"/>
        <dbReference type="ChEBI" id="CHEBI:15378"/>
        <dbReference type="ChEBI" id="CHEBI:17158"/>
        <dbReference type="ChEBI" id="CHEBI:27957"/>
        <dbReference type="ChEBI" id="CHEBI:57783"/>
        <dbReference type="ChEBI" id="CHEBI:58349"/>
    </reaction>
</comment>
<name>A0A1B2EXN0_9HYPH</name>
<dbReference type="OrthoDB" id="9804790at2"/>
<feature type="binding site" evidence="6">
    <location>
        <position position="109"/>
    </location>
    <ligand>
        <name>substrate</name>
    </ligand>
</feature>
<dbReference type="InterPro" id="IPR020471">
    <property type="entry name" value="AKR"/>
</dbReference>
<dbReference type="PROSITE" id="PS00063">
    <property type="entry name" value="ALDOKETO_REDUCTASE_3"/>
    <property type="match status" value="1"/>
</dbReference>
<dbReference type="InterPro" id="IPR036812">
    <property type="entry name" value="NAD(P)_OxRdtase_dom_sf"/>
</dbReference>
<dbReference type="InterPro" id="IPR018170">
    <property type="entry name" value="Aldo/ket_reductase_CS"/>
</dbReference>
<dbReference type="Pfam" id="PF00248">
    <property type="entry name" value="Aldo_ket_red"/>
    <property type="match status" value="1"/>
</dbReference>
<dbReference type="PIRSF" id="PIRSF000097">
    <property type="entry name" value="AKR"/>
    <property type="match status" value="1"/>
</dbReference>
<evidence type="ECO:0000259" key="8">
    <source>
        <dbReference type="Pfam" id="PF00248"/>
    </source>
</evidence>
<dbReference type="PROSITE" id="PS00062">
    <property type="entry name" value="ALDOKETO_REDUCTASE_2"/>
    <property type="match status" value="1"/>
</dbReference>
<dbReference type="AlphaFoldDB" id="A0A1B2EXN0"/>
<evidence type="ECO:0000256" key="3">
    <source>
        <dbReference type="ARBA" id="ARBA00023002"/>
    </source>
</evidence>
<keyword evidence="2" id="KW-0521">NADP</keyword>
<evidence type="ECO:0000256" key="2">
    <source>
        <dbReference type="ARBA" id="ARBA00022857"/>
    </source>
</evidence>
<dbReference type="PANTHER" id="PTHR43827">
    <property type="entry name" value="2,5-DIKETO-D-GLUCONIC ACID REDUCTASE"/>
    <property type="match status" value="1"/>
</dbReference>
<dbReference type="PANTHER" id="PTHR43827:SF3">
    <property type="entry name" value="NADP-DEPENDENT OXIDOREDUCTASE DOMAIN-CONTAINING PROTEIN"/>
    <property type="match status" value="1"/>
</dbReference>
<evidence type="ECO:0000256" key="6">
    <source>
        <dbReference type="PIRSR" id="PIRSR000097-2"/>
    </source>
</evidence>
<dbReference type="InterPro" id="IPR023210">
    <property type="entry name" value="NADP_OxRdtase_dom"/>
</dbReference>
<dbReference type="SUPFAM" id="SSF51430">
    <property type="entry name" value="NAD(P)-linked oxidoreductase"/>
    <property type="match status" value="1"/>
</dbReference>
<evidence type="ECO:0000313" key="9">
    <source>
        <dbReference type="EMBL" id="ANY84703.1"/>
    </source>
</evidence>
<sequence length="276" mass="31368">MASHTIFDLNDGNKLPRLGFGLWQVPDEQAPDVVHQAIRTGYRLIDTAAGYGNEEGVGEGISAAGVARTDLFVTTKLASQDHGYDEALKAFDKSLGRLGLAYVDLYLIHWPRPWENRYVETWRAFQRIKQEGRARSIGVSNFTQAHIQRLIDETGVVPAVNQIELHPRFQQKDMRQFHDQLGMVTQSWSPLGRGHLQDNETITELASKYGKSWAQIVIRWHLDNNLSVIPKSITLERIRQNFDVFDFQLALEDVARINKLQSDKGRIGAHPDDIRS</sequence>
<dbReference type="GO" id="GO:0016616">
    <property type="term" value="F:oxidoreductase activity, acting on the CH-OH group of donors, NAD or NADP as acceptor"/>
    <property type="evidence" value="ECO:0007669"/>
    <property type="project" value="UniProtKB-ARBA"/>
</dbReference>
<evidence type="ECO:0000256" key="7">
    <source>
        <dbReference type="PIRSR" id="PIRSR000097-3"/>
    </source>
</evidence>
<evidence type="ECO:0000256" key="4">
    <source>
        <dbReference type="ARBA" id="ARBA00049445"/>
    </source>
</evidence>
<accession>A0A1B2EXN0</accession>
<gene>
    <name evidence="9" type="ORF">BB934_41870</name>
</gene>
<geneLocation type="plasmid" evidence="9">
    <name>unnamed2</name>
</geneLocation>
<dbReference type="RefSeq" id="WP_099515568.1">
    <property type="nucleotide sequence ID" value="NZ_CP016619.1"/>
</dbReference>
<feature type="site" description="Lowers pKa of active site Tyr" evidence="7">
    <location>
        <position position="76"/>
    </location>
</feature>
<dbReference type="PROSITE" id="PS00798">
    <property type="entry name" value="ALDOKETO_REDUCTASE_1"/>
    <property type="match status" value="1"/>
</dbReference>
<evidence type="ECO:0000256" key="1">
    <source>
        <dbReference type="ARBA" id="ARBA00007905"/>
    </source>
</evidence>
<dbReference type="KEGG" id="moc:BB934_41870"/>
<organism evidence="9">
    <name type="scientific">Microvirga ossetica</name>
    <dbReference type="NCBI Taxonomy" id="1882682"/>
    <lineage>
        <taxon>Bacteria</taxon>
        <taxon>Pseudomonadati</taxon>
        <taxon>Pseudomonadota</taxon>
        <taxon>Alphaproteobacteria</taxon>
        <taxon>Hyphomicrobiales</taxon>
        <taxon>Methylobacteriaceae</taxon>
        <taxon>Microvirga</taxon>
    </lineage>
</organism>
<dbReference type="Gene3D" id="3.20.20.100">
    <property type="entry name" value="NADP-dependent oxidoreductase domain"/>
    <property type="match status" value="1"/>
</dbReference>
<reference evidence="9" key="1">
    <citation type="submission" date="2016-07" db="EMBL/GenBank/DDBJ databases">
        <title>Microvirga ossetica sp. nov. a new species of rhizobia isolated from root nodules of the legume species Vicia alpestris Steven originated from North Ossetia region in the Caucasus.</title>
        <authorList>
            <person name="Safronova V.I."/>
            <person name="Kuznetsova I.G."/>
            <person name="Sazanova A.L."/>
            <person name="Belimov A."/>
            <person name="Andronov E."/>
            <person name="Osledkin Y.S."/>
            <person name="Onishchuk O.P."/>
            <person name="Kurchak O.N."/>
            <person name="Shaposhnikov A.I."/>
            <person name="Willems A."/>
            <person name="Tikhonovich I.A."/>
        </authorList>
    </citation>
    <scope>NUCLEOTIDE SEQUENCE [LARGE SCALE GENOMIC DNA]</scope>
    <source>
        <strain evidence="9">V5/3M</strain>
        <plasmid evidence="9">unnamed2</plasmid>
    </source>
</reference>
<dbReference type="FunFam" id="3.20.20.100:FF:000002">
    <property type="entry name" value="2,5-diketo-D-gluconic acid reductase A"/>
    <property type="match status" value="1"/>
</dbReference>
<dbReference type="PRINTS" id="PR00069">
    <property type="entry name" value="ALDKETRDTASE"/>
</dbReference>
<feature type="active site" description="Proton donor" evidence="5">
    <location>
        <position position="51"/>
    </location>
</feature>
<keyword evidence="9" id="KW-0614">Plasmid</keyword>
<protein>
    <submittedName>
        <fullName evidence="9">Oxidoreductase</fullName>
    </submittedName>
</protein>
<dbReference type="EMBL" id="CP016619">
    <property type="protein sequence ID" value="ANY84703.1"/>
    <property type="molecule type" value="Genomic_DNA"/>
</dbReference>